<keyword evidence="5 7" id="KW-1133">Transmembrane helix</keyword>
<feature type="transmembrane region" description="Helical" evidence="7">
    <location>
        <begin position="125"/>
        <end position="146"/>
    </location>
</feature>
<proteinExistence type="inferred from homology"/>
<dbReference type="EMBL" id="CAOF01000016">
    <property type="protein sequence ID" value="CCO44462.1"/>
    <property type="molecule type" value="Genomic_DNA"/>
</dbReference>
<feature type="transmembrane region" description="Helical" evidence="7">
    <location>
        <begin position="281"/>
        <end position="301"/>
    </location>
</feature>
<evidence type="ECO:0000256" key="3">
    <source>
        <dbReference type="ARBA" id="ARBA00022475"/>
    </source>
</evidence>
<dbReference type="SUPFAM" id="SSF161098">
    <property type="entry name" value="MetI-like"/>
    <property type="match status" value="1"/>
</dbReference>
<dbReference type="GO" id="GO:0055085">
    <property type="term" value="P:transmembrane transport"/>
    <property type="evidence" value="ECO:0007669"/>
    <property type="project" value="InterPro"/>
</dbReference>
<feature type="domain" description="ABC transmembrane type-1" evidence="8">
    <location>
        <begin position="88"/>
        <end position="300"/>
    </location>
</feature>
<evidence type="ECO:0000256" key="7">
    <source>
        <dbReference type="RuleBase" id="RU363032"/>
    </source>
</evidence>
<dbReference type="Pfam" id="PF00528">
    <property type="entry name" value="BPD_transp_1"/>
    <property type="match status" value="1"/>
</dbReference>
<dbReference type="InterPro" id="IPR035906">
    <property type="entry name" value="MetI-like_sf"/>
</dbReference>
<evidence type="ECO:0000259" key="8">
    <source>
        <dbReference type="PROSITE" id="PS50928"/>
    </source>
</evidence>
<evidence type="ECO:0000256" key="6">
    <source>
        <dbReference type="ARBA" id="ARBA00023136"/>
    </source>
</evidence>
<protein>
    <submittedName>
        <fullName evidence="9">ABC-type transport systems, permease component</fullName>
    </submittedName>
</protein>
<evidence type="ECO:0000256" key="4">
    <source>
        <dbReference type="ARBA" id="ARBA00022692"/>
    </source>
</evidence>
<evidence type="ECO:0000256" key="1">
    <source>
        <dbReference type="ARBA" id="ARBA00004651"/>
    </source>
</evidence>
<dbReference type="Gene3D" id="1.10.3720.10">
    <property type="entry name" value="MetI-like"/>
    <property type="match status" value="1"/>
</dbReference>
<dbReference type="PANTHER" id="PTHR43005">
    <property type="entry name" value="BLR7065 PROTEIN"/>
    <property type="match status" value="1"/>
</dbReference>
<feature type="transmembrane region" description="Helical" evidence="7">
    <location>
        <begin position="28"/>
        <end position="54"/>
    </location>
</feature>
<dbReference type="PROSITE" id="PS50928">
    <property type="entry name" value="ABC_TM1"/>
    <property type="match status" value="1"/>
</dbReference>
<keyword evidence="3" id="KW-1003">Cell membrane</keyword>
<reference evidence="9 10" key="1">
    <citation type="journal article" date="2013" name="ISME J.">
        <title>Comparative genomics of pathogenic lineages of Vibrio nigripulchritudo identifies virulence-associated traits.</title>
        <authorList>
            <person name="Goudenege D."/>
            <person name="Labreuche Y."/>
            <person name="Krin E."/>
            <person name="Ansquer D."/>
            <person name="Mangenot S."/>
            <person name="Calteau A."/>
            <person name="Medigue C."/>
            <person name="Mazel D."/>
            <person name="Polz M.F."/>
            <person name="Le Roux F."/>
        </authorList>
    </citation>
    <scope>NUCLEOTIDE SEQUENCE [LARGE SCALE GENOMIC DNA]</scope>
    <source>
        <strain evidence="9 10">SOn1</strain>
    </source>
</reference>
<dbReference type="InterPro" id="IPR000515">
    <property type="entry name" value="MetI-like"/>
</dbReference>
<evidence type="ECO:0000256" key="2">
    <source>
        <dbReference type="ARBA" id="ARBA00022448"/>
    </source>
</evidence>
<gene>
    <name evidence="9" type="ORF">VIBNISOn1_1120011</name>
</gene>
<dbReference type="AlphaFoldDB" id="A0AAV2VII6"/>
<evidence type="ECO:0000256" key="5">
    <source>
        <dbReference type="ARBA" id="ARBA00022989"/>
    </source>
</evidence>
<dbReference type="RefSeq" id="WP_022610300.1">
    <property type="nucleotide sequence ID" value="NZ_LK391965.1"/>
</dbReference>
<dbReference type="Proteomes" id="UP000018211">
    <property type="component" value="Unassembled WGS sequence"/>
</dbReference>
<dbReference type="GO" id="GO:0005886">
    <property type="term" value="C:plasma membrane"/>
    <property type="evidence" value="ECO:0007669"/>
    <property type="project" value="UniProtKB-SubCell"/>
</dbReference>
<evidence type="ECO:0000313" key="10">
    <source>
        <dbReference type="Proteomes" id="UP000018211"/>
    </source>
</evidence>
<keyword evidence="4 7" id="KW-0812">Transmembrane</keyword>
<feature type="transmembrane region" description="Helical" evidence="7">
    <location>
        <begin position="92"/>
        <end position="113"/>
    </location>
</feature>
<dbReference type="PANTHER" id="PTHR43005:SF1">
    <property type="entry name" value="SPERMIDINE_PUTRESCINE TRANSPORT SYSTEM PERMEASE PROTEIN"/>
    <property type="match status" value="1"/>
</dbReference>
<sequence>MKAMLSKGMVGSGPPVPLRSARAHRRNFILAMLLPATAVLLLTTLFPFLLSLYLSFTDYSLLNAGEKSFIGFGNYSKLFQSEEFWSATKVTLVFTIVAVTLQTILGVGMAALLHYESKQAPWLRLLFLLPIAITPVAATFTFRLMFNPSLGVLNYMLTSIGLEPSAWTAAPESALFSLILVDTWQWTPFILLITAGGLASLPSEPEEASEVDGANGWQTFFYVTLPQLKPYIALALLFRVIDAFKTFDIIFVLTGGGPGITTRTLNILAYKQGIEFLEMGYASSIAIVMLIFTLIVSQVFLRKLGLFDLKTGGTS</sequence>
<dbReference type="SUPFAM" id="SSF160964">
    <property type="entry name" value="MalF N-terminal region-like"/>
    <property type="match status" value="1"/>
</dbReference>
<comment type="subcellular location">
    <subcellularLocation>
        <location evidence="1 7">Cell membrane</location>
        <topology evidence="1 7">Multi-pass membrane protein</topology>
    </subcellularLocation>
</comment>
<keyword evidence="6 7" id="KW-0472">Membrane</keyword>
<organism evidence="9 10">
    <name type="scientific">Vibrio nigripulchritudo SOn1</name>
    <dbReference type="NCBI Taxonomy" id="1238450"/>
    <lineage>
        <taxon>Bacteria</taxon>
        <taxon>Pseudomonadati</taxon>
        <taxon>Pseudomonadota</taxon>
        <taxon>Gammaproteobacteria</taxon>
        <taxon>Vibrionales</taxon>
        <taxon>Vibrionaceae</taxon>
        <taxon>Vibrio</taxon>
    </lineage>
</organism>
<name>A0AAV2VII6_9VIBR</name>
<evidence type="ECO:0000313" key="9">
    <source>
        <dbReference type="EMBL" id="CCO44462.1"/>
    </source>
</evidence>
<accession>A0AAV2VII6</accession>
<comment type="similarity">
    <text evidence="7">Belongs to the binding-protein-dependent transport system permease family.</text>
</comment>
<dbReference type="CDD" id="cd06261">
    <property type="entry name" value="TM_PBP2"/>
    <property type="match status" value="1"/>
</dbReference>
<keyword evidence="2 7" id="KW-0813">Transport</keyword>
<comment type="caution">
    <text evidence="9">The sequence shown here is derived from an EMBL/GenBank/DDBJ whole genome shotgun (WGS) entry which is preliminary data.</text>
</comment>